<dbReference type="InterPro" id="IPR001179">
    <property type="entry name" value="PPIase_FKBP_dom"/>
</dbReference>
<feature type="compositionally biased region" description="Basic residues" evidence="6">
    <location>
        <begin position="166"/>
        <end position="194"/>
    </location>
</feature>
<dbReference type="Gene3D" id="3.10.50.40">
    <property type="match status" value="1"/>
</dbReference>
<feature type="region of interest" description="Disordered" evidence="6">
    <location>
        <begin position="138"/>
        <end position="248"/>
    </location>
</feature>
<feature type="domain" description="PPIase FKBP-type" evidence="7">
    <location>
        <begin position="19"/>
        <end position="108"/>
    </location>
</feature>
<dbReference type="InterPro" id="IPR046357">
    <property type="entry name" value="PPIase_dom_sf"/>
</dbReference>
<dbReference type="SUPFAM" id="SSF54534">
    <property type="entry name" value="FKBP-like"/>
    <property type="match status" value="1"/>
</dbReference>
<dbReference type="PANTHER" id="PTHR10516:SF443">
    <property type="entry name" value="FK506-BINDING PROTEIN 59-RELATED"/>
    <property type="match status" value="1"/>
</dbReference>
<organism evidence="8 9">
    <name type="scientific">Diacronema lutheri</name>
    <name type="common">Unicellular marine alga</name>
    <name type="synonym">Monochrysis lutheri</name>
    <dbReference type="NCBI Taxonomy" id="2081491"/>
    <lineage>
        <taxon>Eukaryota</taxon>
        <taxon>Haptista</taxon>
        <taxon>Haptophyta</taxon>
        <taxon>Pavlovophyceae</taxon>
        <taxon>Pavlovales</taxon>
        <taxon>Pavlovaceae</taxon>
        <taxon>Diacronema</taxon>
    </lineage>
</organism>
<dbReference type="EMBL" id="JAGTXO010000005">
    <property type="protein sequence ID" value="KAG8467811.1"/>
    <property type="molecule type" value="Genomic_DNA"/>
</dbReference>
<evidence type="ECO:0000256" key="6">
    <source>
        <dbReference type="SAM" id="MobiDB-lite"/>
    </source>
</evidence>
<gene>
    <name evidence="8" type="ORF">KFE25_006863</name>
</gene>
<protein>
    <recommendedName>
        <fullName evidence="2 5">peptidylprolyl isomerase</fullName>
        <ecNumber evidence="2 5">5.2.1.8</ecNumber>
    </recommendedName>
</protein>
<sequence>MGVAKETVRPGKGAKPKVGDRVTMHYICRLAQTGKIVDSSRLKGRAAEFQVGTGRVIQGWDEGVVEMQEGEEAILKVSSDYAYGTSGRPPSIPPNADLDFSCELLAINESMVAAAMRVKSERIALEQEDEMIRQARADARREAGGAEGPALPGAEGDAPDDEARTGKKKRRREKSHKRKREASERKHKKGKTSRARSSSDETSSSSSPSDSSSSSAGGKRHEKSSKKKHRRREKHGSKKQKDKKRPMR</sequence>
<comment type="caution">
    <text evidence="8">The sequence shown here is derived from an EMBL/GenBank/DDBJ whole genome shotgun (WGS) entry which is preliminary data.</text>
</comment>
<dbReference type="GO" id="GO:0005737">
    <property type="term" value="C:cytoplasm"/>
    <property type="evidence" value="ECO:0007669"/>
    <property type="project" value="TreeGrafter"/>
</dbReference>
<comment type="catalytic activity">
    <reaction evidence="1 5">
        <text>[protein]-peptidylproline (omega=180) = [protein]-peptidylproline (omega=0)</text>
        <dbReference type="Rhea" id="RHEA:16237"/>
        <dbReference type="Rhea" id="RHEA-COMP:10747"/>
        <dbReference type="Rhea" id="RHEA-COMP:10748"/>
        <dbReference type="ChEBI" id="CHEBI:83833"/>
        <dbReference type="ChEBI" id="CHEBI:83834"/>
        <dbReference type="EC" id="5.2.1.8"/>
    </reaction>
</comment>
<evidence type="ECO:0000259" key="7">
    <source>
        <dbReference type="PROSITE" id="PS50059"/>
    </source>
</evidence>
<dbReference type="OMA" id="RGHAFTF"/>
<dbReference type="Proteomes" id="UP000751190">
    <property type="component" value="Unassembled WGS sequence"/>
</dbReference>
<dbReference type="GO" id="GO:0003755">
    <property type="term" value="F:peptidyl-prolyl cis-trans isomerase activity"/>
    <property type="evidence" value="ECO:0007669"/>
    <property type="project" value="UniProtKB-KW"/>
</dbReference>
<feature type="compositionally biased region" description="Basic residues" evidence="6">
    <location>
        <begin position="218"/>
        <end position="248"/>
    </location>
</feature>
<feature type="compositionally biased region" description="Low complexity" evidence="6">
    <location>
        <begin position="200"/>
        <end position="217"/>
    </location>
</feature>
<dbReference type="EC" id="5.2.1.8" evidence="2 5"/>
<name>A0A8J6CE56_DIALT</name>
<dbReference type="Pfam" id="PF00254">
    <property type="entry name" value="FKBP_C"/>
    <property type="match status" value="1"/>
</dbReference>
<dbReference type="PROSITE" id="PS50059">
    <property type="entry name" value="FKBP_PPIASE"/>
    <property type="match status" value="1"/>
</dbReference>
<evidence type="ECO:0000256" key="5">
    <source>
        <dbReference type="PROSITE-ProRule" id="PRU00277"/>
    </source>
</evidence>
<keyword evidence="9" id="KW-1185">Reference proteome</keyword>
<evidence type="ECO:0000256" key="2">
    <source>
        <dbReference type="ARBA" id="ARBA00013194"/>
    </source>
</evidence>
<dbReference type="FunFam" id="3.10.50.40:FF:000006">
    <property type="entry name" value="Peptidyl-prolyl cis-trans isomerase"/>
    <property type="match status" value="1"/>
</dbReference>
<dbReference type="OrthoDB" id="1902587at2759"/>
<keyword evidence="3 5" id="KW-0697">Rotamase</keyword>
<reference evidence="8" key="1">
    <citation type="submission" date="2021-05" db="EMBL/GenBank/DDBJ databases">
        <title>The genome of the haptophyte Pavlova lutheri (Diacronema luteri, Pavlovales) - a model for lipid biosynthesis in eukaryotic algae.</title>
        <authorList>
            <person name="Hulatt C.J."/>
            <person name="Posewitz M.C."/>
        </authorList>
    </citation>
    <scope>NUCLEOTIDE SEQUENCE</scope>
    <source>
        <strain evidence="8">NIVA-4/92</strain>
    </source>
</reference>
<dbReference type="AlphaFoldDB" id="A0A8J6CE56"/>
<evidence type="ECO:0000256" key="1">
    <source>
        <dbReference type="ARBA" id="ARBA00000971"/>
    </source>
</evidence>
<dbReference type="InterPro" id="IPR050689">
    <property type="entry name" value="FKBP-type_PPIase"/>
</dbReference>
<evidence type="ECO:0000313" key="8">
    <source>
        <dbReference type="EMBL" id="KAG8467811.1"/>
    </source>
</evidence>
<dbReference type="PANTHER" id="PTHR10516">
    <property type="entry name" value="PEPTIDYL-PROLYL CIS-TRANS ISOMERASE"/>
    <property type="match status" value="1"/>
</dbReference>
<keyword evidence="4 5" id="KW-0413">Isomerase</keyword>
<evidence type="ECO:0000313" key="9">
    <source>
        <dbReference type="Proteomes" id="UP000751190"/>
    </source>
</evidence>
<accession>A0A8J6CE56</accession>
<proteinExistence type="predicted"/>
<evidence type="ECO:0000256" key="3">
    <source>
        <dbReference type="ARBA" id="ARBA00023110"/>
    </source>
</evidence>
<evidence type="ECO:0000256" key="4">
    <source>
        <dbReference type="ARBA" id="ARBA00023235"/>
    </source>
</evidence>